<keyword evidence="3" id="KW-0238">DNA-binding</keyword>
<dbReference type="PROSITE" id="PS50888">
    <property type="entry name" value="BHLH"/>
    <property type="match status" value="1"/>
</dbReference>
<evidence type="ECO:0000313" key="8">
    <source>
        <dbReference type="EMBL" id="KAF5740621.1"/>
    </source>
</evidence>
<dbReference type="Proteomes" id="UP000593562">
    <property type="component" value="Unassembled WGS sequence"/>
</dbReference>
<keyword evidence="2" id="KW-0805">Transcription regulation</keyword>
<comment type="subcellular location">
    <subcellularLocation>
        <location evidence="1">Nucleus</location>
    </subcellularLocation>
</comment>
<dbReference type="GO" id="GO:0000978">
    <property type="term" value="F:RNA polymerase II cis-regulatory region sequence-specific DNA binding"/>
    <property type="evidence" value="ECO:0007669"/>
    <property type="project" value="TreeGrafter"/>
</dbReference>
<dbReference type="GO" id="GO:0000981">
    <property type="term" value="F:DNA-binding transcription factor activity, RNA polymerase II-specific"/>
    <property type="evidence" value="ECO:0007669"/>
    <property type="project" value="TreeGrafter"/>
</dbReference>
<dbReference type="InterPro" id="IPR011598">
    <property type="entry name" value="bHLH_dom"/>
</dbReference>
<evidence type="ECO:0000256" key="4">
    <source>
        <dbReference type="ARBA" id="ARBA00023163"/>
    </source>
</evidence>
<proteinExistence type="predicted"/>
<dbReference type="Gene3D" id="4.10.280.10">
    <property type="entry name" value="Helix-loop-helix DNA-binding domain"/>
    <property type="match status" value="1"/>
</dbReference>
<keyword evidence="5" id="KW-0539">Nucleus</keyword>
<dbReference type="PANTHER" id="PTHR16223">
    <property type="entry name" value="TRANSCRIPTION FACTOR BHLH83-RELATED"/>
    <property type="match status" value="1"/>
</dbReference>
<dbReference type="GO" id="GO:0046983">
    <property type="term" value="F:protein dimerization activity"/>
    <property type="evidence" value="ECO:0007669"/>
    <property type="project" value="InterPro"/>
</dbReference>
<name>A0A7J7D2R0_TRIWF</name>
<comment type="caution">
    <text evidence="8">The sequence shown here is derived from an EMBL/GenBank/DDBJ whole genome shotgun (WGS) entry which is preliminary data.</text>
</comment>
<keyword evidence="4" id="KW-0804">Transcription</keyword>
<evidence type="ECO:0000256" key="6">
    <source>
        <dbReference type="SAM" id="MobiDB-lite"/>
    </source>
</evidence>
<dbReference type="InterPro" id="IPR036638">
    <property type="entry name" value="HLH_DNA-bd_sf"/>
</dbReference>
<keyword evidence="9" id="KW-1185">Reference proteome</keyword>
<dbReference type="InterPro" id="IPR045843">
    <property type="entry name" value="IND-like"/>
</dbReference>
<evidence type="ECO:0000256" key="1">
    <source>
        <dbReference type="ARBA" id="ARBA00004123"/>
    </source>
</evidence>
<sequence length="352" mass="39465">MESVGAFPDGEWEFFTKMFSSEDLCEDFTSQFLGHCSNFIEHDKELNLTTPLSFCPTTTDADVSVGDANESLFYFCNILYSNFQSVGQSSIPNSSNETFLLGDSITSATNDVLMSTNACFMDEEKMVFSFPDMVIEETSYDNEDMSMHMDGSDPAAIAVSVEALQLKRKIDADLHINAGNNFNTNLHENLQKKPRVSRDVQKNRRNVRSKKNQNPSPNNKDELDSNSGTSYNSEDDNASQESNEGMNSEAKESKAPNSSGRKRASRGSATDPQSLYARKRREKINERLRILQNLVPNGTKVDISTMLEEAVQYVKFLQVQIKLLSHDDLWMYAPIAYNGLDIGLNQKLSSLL</sequence>
<dbReference type="CDD" id="cd11454">
    <property type="entry name" value="bHLH_AtIND_like"/>
    <property type="match status" value="1"/>
</dbReference>
<feature type="domain" description="BHLH" evidence="7">
    <location>
        <begin position="268"/>
        <end position="317"/>
    </location>
</feature>
<dbReference type="FunFam" id="4.10.280.10:FF:000022">
    <property type="entry name" value="Basic helix-loop-helix transcription factor"/>
    <property type="match status" value="1"/>
</dbReference>
<dbReference type="GO" id="GO:0005634">
    <property type="term" value="C:nucleus"/>
    <property type="evidence" value="ECO:0007669"/>
    <property type="project" value="UniProtKB-SubCell"/>
</dbReference>
<organism evidence="8 9">
    <name type="scientific">Tripterygium wilfordii</name>
    <name type="common">Thunder God vine</name>
    <dbReference type="NCBI Taxonomy" id="458696"/>
    <lineage>
        <taxon>Eukaryota</taxon>
        <taxon>Viridiplantae</taxon>
        <taxon>Streptophyta</taxon>
        <taxon>Embryophyta</taxon>
        <taxon>Tracheophyta</taxon>
        <taxon>Spermatophyta</taxon>
        <taxon>Magnoliopsida</taxon>
        <taxon>eudicotyledons</taxon>
        <taxon>Gunneridae</taxon>
        <taxon>Pentapetalae</taxon>
        <taxon>rosids</taxon>
        <taxon>fabids</taxon>
        <taxon>Celastrales</taxon>
        <taxon>Celastraceae</taxon>
        <taxon>Tripterygium</taxon>
    </lineage>
</organism>
<gene>
    <name evidence="8" type="ORF">HS088_TW11G00698</name>
</gene>
<dbReference type="AlphaFoldDB" id="A0A7J7D2R0"/>
<evidence type="ECO:0000256" key="3">
    <source>
        <dbReference type="ARBA" id="ARBA00023125"/>
    </source>
</evidence>
<dbReference type="GO" id="GO:0048766">
    <property type="term" value="P:root hair initiation"/>
    <property type="evidence" value="ECO:0007669"/>
    <property type="project" value="UniProtKB-ARBA"/>
</dbReference>
<dbReference type="SMART" id="SM00353">
    <property type="entry name" value="HLH"/>
    <property type="match status" value="1"/>
</dbReference>
<feature type="region of interest" description="Disordered" evidence="6">
    <location>
        <begin position="180"/>
        <end position="280"/>
    </location>
</feature>
<reference evidence="8 9" key="1">
    <citation type="journal article" date="2020" name="Nat. Commun.">
        <title>Genome of Tripterygium wilfordii and identification of cytochrome P450 involved in triptolide biosynthesis.</title>
        <authorList>
            <person name="Tu L."/>
            <person name="Su P."/>
            <person name="Zhang Z."/>
            <person name="Gao L."/>
            <person name="Wang J."/>
            <person name="Hu T."/>
            <person name="Zhou J."/>
            <person name="Zhang Y."/>
            <person name="Zhao Y."/>
            <person name="Liu Y."/>
            <person name="Song Y."/>
            <person name="Tong Y."/>
            <person name="Lu Y."/>
            <person name="Yang J."/>
            <person name="Xu C."/>
            <person name="Jia M."/>
            <person name="Peters R.J."/>
            <person name="Huang L."/>
            <person name="Gao W."/>
        </authorList>
    </citation>
    <scope>NUCLEOTIDE SEQUENCE [LARGE SCALE GENOMIC DNA]</scope>
    <source>
        <strain evidence="9">cv. XIE 37</strain>
        <tissue evidence="8">Leaf</tissue>
    </source>
</reference>
<dbReference type="InParanoid" id="A0A7J7D2R0"/>
<protein>
    <submittedName>
        <fullName evidence="8">Transcription factor bHLH84</fullName>
    </submittedName>
</protein>
<dbReference type="EMBL" id="JAAARO010000011">
    <property type="protein sequence ID" value="KAF5740621.1"/>
    <property type="molecule type" value="Genomic_DNA"/>
</dbReference>
<dbReference type="PANTHER" id="PTHR16223:SF338">
    <property type="entry name" value="TRANSCRIPTION FACTOR RSL2"/>
    <property type="match status" value="1"/>
</dbReference>
<accession>A0A7J7D2R0</accession>
<dbReference type="SUPFAM" id="SSF47459">
    <property type="entry name" value="HLH, helix-loop-helix DNA-binding domain"/>
    <property type="match status" value="1"/>
</dbReference>
<evidence type="ECO:0000313" key="9">
    <source>
        <dbReference type="Proteomes" id="UP000593562"/>
    </source>
</evidence>
<evidence type="ECO:0000256" key="5">
    <source>
        <dbReference type="ARBA" id="ARBA00023242"/>
    </source>
</evidence>
<evidence type="ECO:0000259" key="7">
    <source>
        <dbReference type="PROSITE" id="PS50888"/>
    </source>
</evidence>
<dbReference type="Pfam" id="PF00010">
    <property type="entry name" value="HLH"/>
    <property type="match status" value="1"/>
</dbReference>
<evidence type="ECO:0000256" key="2">
    <source>
        <dbReference type="ARBA" id="ARBA00023015"/>
    </source>
</evidence>